<evidence type="ECO:0000259" key="2">
    <source>
        <dbReference type="PROSITE" id="PS51724"/>
    </source>
</evidence>
<proteinExistence type="predicted"/>
<dbReference type="SUPFAM" id="SSF81901">
    <property type="entry name" value="HCP-like"/>
    <property type="match status" value="1"/>
</dbReference>
<dbReference type="InterPro" id="IPR036680">
    <property type="entry name" value="SPOR-like_sf"/>
</dbReference>
<feature type="domain" description="SPOR" evidence="2">
    <location>
        <begin position="318"/>
        <end position="395"/>
    </location>
</feature>
<reference evidence="3 4" key="1">
    <citation type="submission" date="2018-04" db="EMBL/GenBank/DDBJ databases">
        <title>Altererythrobacter sp. HME9302 genome sequencing and assembly.</title>
        <authorList>
            <person name="Kang H."/>
            <person name="Kim H."/>
            <person name="Joh K."/>
        </authorList>
    </citation>
    <scope>NUCLEOTIDE SEQUENCE [LARGE SCALE GENOMIC DNA]</scope>
    <source>
        <strain evidence="3 4">HME9302</strain>
    </source>
</reference>
<dbReference type="InterPro" id="IPR050767">
    <property type="entry name" value="Sel1_AlgK"/>
</dbReference>
<feature type="compositionally biased region" description="Low complexity" evidence="1">
    <location>
        <begin position="206"/>
        <end position="222"/>
    </location>
</feature>
<gene>
    <name evidence="3" type="ORF">HME9302_00414</name>
</gene>
<dbReference type="Pfam" id="PF05036">
    <property type="entry name" value="SPOR"/>
    <property type="match status" value="1"/>
</dbReference>
<evidence type="ECO:0000313" key="3">
    <source>
        <dbReference type="EMBL" id="RDC59228.1"/>
    </source>
</evidence>
<dbReference type="PANTHER" id="PTHR11102:SF160">
    <property type="entry name" value="ERAD-ASSOCIATED E3 UBIQUITIN-PROTEIN LIGASE COMPONENT HRD3"/>
    <property type="match status" value="1"/>
</dbReference>
<name>A0A369QAB9_9SPHN</name>
<sequence length="395" mass="40790">MAGAFMTPGAAQADVKAGVDAWARGDWNAAVAQWQTLAVAGDADAQFNMAQAYRLGRGVEQSTAKAEALYAAAAKQGHIKAADNYGLLLFQDGRREEAIPYVRAASDRGDPRAQYLLGIAHFNGDLVEKDWVRAYALLTLANQTGLPQAGPAIRQMDDFIPLDQRSEAQTLARTLEAKSKRNRASQLAAADLGNGTAVTAATPARIAANTPAPGGPAATTQADLPRQPTASGANVPRQIASMAVSPSVAAAQAAVEEAVRVTGTSTPANAGADYARSSTRIASRPSVVAAASPAATPTTAPTRQAAVRPAPAPVTSVASAAGPWRVQLGAFGVAGNADRLWTKVSRRAELSGKTRFLVPAGRLTKLQAGGFTTRSSAQATCNTLKRSGQPCIVTK</sequence>
<dbReference type="Gene3D" id="3.30.70.1070">
    <property type="entry name" value="Sporulation related repeat"/>
    <property type="match status" value="1"/>
</dbReference>
<dbReference type="SMART" id="SM00671">
    <property type="entry name" value="SEL1"/>
    <property type="match status" value="2"/>
</dbReference>
<organism evidence="3 4">
    <name type="scientific">Alteripontixanthobacter maritimus</name>
    <dbReference type="NCBI Taxonomy" id="2161824"/>
    <lineage>
        <taxon>Bacteria</taxon>
        <taxon>Pseudomonadati</taxon>
        <taxon>Pseudomonadota</taxon>
        <taxon>Alphaproteobacteria</taxon>
        <taxon>Sphingomonadales</taxon>
        <taxon>Erythrobacteraceae</taxon>
        <taxon>Alteripontixanthobacter</taxon>
    </lineage>
</organism>
<dbReference type="GO" id="GO:0042834">
    <property type="term" value="F:peptidoglycan binding"/>
    <property type="evidence" value="ECO:0007669"/>
    <property type="project" value="InterPro"/>
</dbReference>
<dbReference type="AlphaFoldDB" id="A0A369QAB9"/>
<dbReference type="InterPro" id="IPR006597">
    <property type="entry name" value="Sel1-like"/>
</dbReference>
<dbReference type="Gene3D" id="1.25.40.10">
    <property type="entry name" value="Tetratricopeptide repeat domain"/>
    <property type="match status" value="1"/>
</dbReference>
<dbReference type="InterPro" id="IPR011990">
    <property type="entry name" value="TPR-like_helical_dom_sf"/>
</dbReference>
<feature type="region of interest" description="Disordered" evidence="1">
    <location>
        <begin position="206"/>
        <end position="234"/>
    </location>
</feature>
<dbReference type="PROSITE" id="PS51724">
    <property type="entry name" value="SPOR"/>
    <property type="match status" value="1"/>
</dbReference>
<comment type="caution">
    <text evidence="3">The sequence shown here is derived from an EMBL/GenBank/DDBJ whole genome shotgun (WGS) entry which is preliminary data.</text>
</comment>
<accession>A0A369QAB9</accession>
<dbReference type="InterPro" id="IPR007730">
    <property type="entry name" value="SPOR-like_dom"/>
</dbReference>
<dbReference type="Pfam" id="PF08238">
    <property type="entry name" value="Sel1"/>
    <property type="match status" value="2"/>
</dbReference>
<protein>
    <recommendedName>
        <fullName evidence="2">SPOR domain-containing protein</fullName>
    </recommendedName>
</protein>
<dbReference type="Proteomes" id="UP000253727">
    <property type="component" value="Unassembled WGS sequence"/>
</dbReference>
<keyword evidence="4" id="KW-1185">Reference proteome</keyword>
<evidence type="ECO:0000256" key="1">
    <source>
        <dbReference type="SAM" id="MobiDB-lite"/>
    </source>
</evidence>
<dbReference type="PANTHER" id="PTHR11102">
    <property type="entry name" value="SEL-1-LIKE PROTEIN"/>
    <property type="match status" value="1"/>
</dbReference>
<evidence type="ECO:0000313" key="4">
    <source>
        <dbReference type="Proteomes" id="UP000253727"/>
    </source>
</evidence>
<dbReference type="EMBL" id="QBKA01000002">
    <property type="protein sequence ID" value="RDC59228.1"/>
    <property type="molecule type" value="Genomic_DNA"/>
</dbReference>
<dbReference type="SUPFAM" id="SSF110997">
    <property type="entry name" value="Sporulation related repeat"/>
    <property type="match status" value="1"/>
</dbReference>